<dbReference type="STRING" id="669874.A0A1E4TV11"/>
<dbReference type="Proteomes" id="UP000094236">
    <property type="component" value="Unassembled WGS sequence"/>
</dbReference>
<evidence type="ECO:0000313" key="3">
    <source>
        <dbReference type="Proteomes" id="UP000094236"/>
    </source>
</evidence>
<dbReference type="GO" id="GO:0005543">
    <property type="term" value="F:phospholipid binding"/>
    <property type="evidence" value="ECO:0007669"/>
    <property type="project" value="InterPro"/>
</dbReference>
<feature type="domain" description="IMD" evidence="1">
    <location>
        <begin position="33"/>
        <end position="171"/>
    </location>
</feature>
<dbReference type="Gene3D" id="1.20.1270.60">
    <property type="entry name" value="Arfaptin homology (AH) domain/BAR domain"/>
    <property type="match status" value="1"/>
</dbReference>
<dbReference type="AlphaFoldDB" id="A0A1E4TV11"/>
<dbReference type="GO" id="GO:0042144">
    <property type="term" value="P:vacuole fusion, non-autophagic"/>
    <property type="evidence" value="ECO:0007669"/>
    <property type="project" value="InterPro"/>
</dbReference>
<evidence type="ECO:0000259" key="1">
    <source>
        <dbReference type="Pfam" id="PF08397"/>
    </source>
</evidence>
<feature type="non-terminal residue" evidence="2">
    <location>
        <position position="236"/>
    </location>
</feature>
<dbReference type="EMBL" id="KV454014">
    <property type="protein sequence ID" value="ODV95590.1"/>
    <property type="molecule type" value="Genomic_DNA"/>
</dbReference>
<dbReference type="Pfam" id="PF08397">
    <property type="entry name" value="IMD"/>
    <property type="match status" value="1"/>
</dbReference>
<name>A0A1E4TV11_PACTA</name>
<dbReference type="InterPro" id="IPR027267">
    <property type="entry name" value="AH/BAR_dom_sf"/>
</dbReference>
<dbReference type="GO" id="GO:0007009">
    <property type="term" value="P:plasma membrane organization"/>
    <property type="evidence" value="ECO:0007669"/>
    <property type="project" value="InterPro"/>
</dbReference>
<dbReference type="PANTHER" id="PTHR38407:SF1">
    <property type="entry name" value="PROTEIN IVY1"/>
    <property type="match status" value="1"/>
</dbReference>
<dbReference type="InterPro" id="IPR013606">
    <property type="entry name" value="I-BAR_dom"/>
</dbReference>
<reference evidence="3" key="1">
    <citation type="submission" date="2016-05" db="EMBL/GenBank/DDBJ databases">
        <title>Comparative genomics of biotechnologically important yeasts.</title>
        <authorList>
            <consortium name="DOE Joint Genome Institute"/>
            <person name="Riley R."/>
            <person name="Haridas S."/>
            <person name="Wolfe K.H."/>
            <person name="Lopes M.R."/>
            <person name="Hittinger C.T."/>
            <person name="Goker M."/>
            <person name="Salamov A."/>
            <person name="Wisecaver J."/>
            <person name="Long T.M."/>
            <person name="Aerts A.L."/>
            <person name="Barry K."/>
            <person name="Choi C."/>
            <person name="Clum A."/>
            <person name="Coughlan A.Y."/>
            <person name="Deshpande S."/>
            <person name="Douglass A.P."/>
            <person name="Hanson S.J."/>
            <person name="Klenk H.-P."/>
            <person name="Labutti K."/>
            <person name="Lapidus A."/>
            <person name="Lindquist E."/>
            <person name="Lipzen A."/>
            <person name="Meier-Kolthoff J.P."/>
            <person name="Ohm R.A."/>
            <person name="Otillar R.P."/>
            <person name="Pangilinan J."/>
            <person name="Peng Y."/>
            <person name="Rokas A."/>
            <person name="Rosa C.A."/>
            <person name="Scheuner C."/>
            <person name="Sibirny A.A."/>
            <person name="Slot J.C."/>
            <person name="Stielow J.B."/>
            <person name="Sun H."/>
            <person name="Kurtzman C.P."/>
            <person name="Blackwell M."/>
            <person name="Grigoriev I.V."/>
            <person name="Jeffries T.W."/>
        </authorList>
    </citation>
    <scope>NUCLEOTIDE SEQUENCE [LARGE SCALE GENOMIC DNA]</scope>
    <source>
        <strain evidence="3">NRRL Y-2460</strain>
    </source>
</reference>
<dbReference type="GO" id="GO:0000329">
    <property type="term" value="C:fungal-type vacuole membrane"/>
    <property type="evidence" value="ECO:0007669"/>
    <property type="project" value="InterPro"/>
</dbReference>
<protein>
    <recommendedName>
        <fullName evidence="1">IMD domain-containing protein</fullName>
    </recommendedName>
</protein>
<proteinExistence type="predicted"/>
<dbReference type="PANTHER" id="PTHR38407">
    <property type="entry name" value="PROTEIN IVY1"/>
    <property type="match status" value="1"/>
</dbReference>
<dbReference type="SUPFAM" id="SSF103657">
    <property type="entry name" value="BAR/IMD domain-like"/>
    <property type="match status" value="1"/>
</dbReference>
<keyword evidence="3" id="KW-1185">Reference proteome</keyword>
<sequence length="236" mass="26500">MNSKISMNSISPSTLDLQTLITSNDIQTNIENFNKLVETAKNYRNALCLISDAASEFGSALEEVAKTKGSHNSGEGLMNAAGLQFLIANHDQILSKSIKQNFEIPIREKINDFKKDAILNDLKFKQLIREKLINLKKREKEINKFSKLKTKNLMTYKTNLLSLTSQLDEIDKLKHDFYLSSFELVQDFSQEILNHSGLVVRSQLEISEAIAKKGWSGGGLENLIANYGDPFSGLLD</sequence>
<accession>A0A1E4TV11</accession>
<gene>
    <name evidence="2" type="ORF">PACTADRAFT_42261</name>
</gene>
<dbReference type="OrthoDB" id="5594612at2759"/>
<organism evidence="2 3">
    <name type="scientific">Pachysolen tannophilus NRRL Y-2460</name>
    <dbReference type="NCBI Taxonomy" id="669874"/>
    <lineage>
        <taxon>Eukaryota</taxon>
        <taxon>Fungi</taxon>
        <taxon>Dikarya</taxon>
        <taxon>Ascomycota</taxon>
        <taxon>Saccharomycotina</taxon>
        <taxon>Pichiomycetes</taxon>
        <taxon>Pachysolenaceae</taxon>
        <taxon>Pachysolen</taxon>
    </lineage>
</organism>
<evidence type="ECO:0000313" key="2">
    <source>
        <dbReference type="EMBL" id="ODV95590.1"/>
    </source>
</evidence>
<dbReference type="InterPro" id="IPR037470">
    <property type="entry name" value="IVY1"/>
</dbReference>